<accession>A0A7H4LAF4</accession>
<dbReference type="FunFam" id="1.10.510.10:FF:001023">
    <property type="entry name" value="Os07g0541700 protein"/>
    <property type="match status" value="1"/>
</dbReference>
<dbReference type="PANTHER" id="PTHR45707:SF76">
    <property type="entry name" value="PROTEIN KINASE DOMAIN-CONTAINING PROTEIN"/>
    <property type="match status" value="1"/>
</dbReference>
<organism evidence="12 13">
    <name type="scientific">Triticum aestivum</name>
    <name type="common">Wheat</name>
    <dbReference type="NCBI Taxonomy" id="4565"/>
    <lineage>
        <taxon>Eukaryota</taxon>
        <taxon>Viridiplantae</taxon>
        <taxon>Streptophyta</taxon>
        <taxon>Embryophyta</taxon>
        <taxon>Tracheophyta</taxon>
        <taxon>Spermatophyta</taxon>
        <taxon>Magnoliopsida</taxon>
        <taxon>Liliopsida</taxon>
        <taxon>Poales</taxon>
        <taxon>Poaceae</taxon>
        <taxon>BOP clade</taxon>
        <taxon>Pooideae</taxon>
        <taxon>Triticodae</taxon>
        <taxon>Triticeae</taxon>
        <taxon>Triticinae</taxon>
        <taxon>Triticum</taxon>
    </lineage>
</organism>
<dbReference type="Gene3D" id="3.40.50.410">
    <property type="entry name" value="von Willebrand factor, type A domain"/>
    <property type="match status" value="1"/>
</dbReference>
<dbReference type="EMBL" id="LS480641">
    <property type="protein sequence ID" value="SPT15592.1"/>
    <property type="molecule type" value="Genomic_DNA"/>
</dbReference>
<reference evidence="12 13" key="1">
    <citation type="submission" date="2018-05" db="EMBL/GenBank/DDBJ databases">
        <authorList>
            <person name="Thind KAUR A."/>
        </authorList>
    </citation>
    <scope>NUCLEOTIDE SEQUENCE [LARGE SCALE GENOMIC DNA]</scope>
</reference>
<dbReference type="PROSITE" id="PS00108">
    <property type="entry name" value="PROTEIN_KINASE_ST"/>
    <property type="match status" value="1"/>
</dbReference>
<evidence type="ECO:0000259" key="11">
    <source>
        <dbReference type="PROSITE" id="PS50234"/>
    </source>
</evidence>
<comment type="catalytic activity">
    <reaction evidence="7">
        <text>L-threonyl-[protein] + ATP = O-phospho-L-threonyl-[protein] + ADP + H(+)</text>
        <dbReference type="Rhea" id="RHEA:46608"/>
        <dbReference type="Rhea" id="RHEA-COMP:11060"/>
        <dbReference type="Rhea" id="RHEA-COMP:11605"/>
        <dbReference type="ChEBI" id="CHEBI:15378"/>
        <dbReference type="ChEBI" id="CHEBI:30013"/>
        <dbReference type="ChEBI" id="CHEBI:30616"/>
        <dbReference type="ChEBI" id="CHEBI:61977"/>
        <dbReference type="ChEBI" id="CHEBI:456216"/>
        <dbReference type="EC" id="2.7.11.1"/>
    </reaction>
</comment>
<sequence length="820" mass="92435">MDNISAAPRVLSFQLLNEITNGFSKDMKIGAGSYGNVYKVLHSIPGLDNEQFAKEYQNLASLQHENIVQLVGYSHETLGEFRHHEGRMILVETIKRALCFEYMQNGNLERFLADESNGHDWHTHYAIIKGICQGLRYLHEELVPPMYHLDLKPANILLDKKMVPKIADFGLSRIFEGEQTQITKVLLEHSSGYVPPEYIDAAIISIKFDIYSLGVVIIKLMTGPMGYFRSAEMSPEQFIELVHANWKKRLQTTSIYTLQQHSEQVKRCIEIALSCVDADRHKRPSIGAIINMLNETEGNKPGSVQMVIKNNKMAPLLEHKKKVMLQLACSDYTGDWPGLDLVAVLDISFGMFSPKMEKVQTALRFIMRKLSPIDRISIITFSGFVRELCSLRQMTAASQLDLDELIESLGDTHVHVYSESNIENALLVGVKVLAERKVSSGRVVAIMLMSASPSSWVGECSWTNVPVYTFGYGTNVSPRVLNSIAIASIGGMFSHVQDTDSGDLTIAFSQCLAGLLTISVQDLELMVAAVGGGSVIVNVTAGSYRRKHDASGLVTISFGDLYRREVRNVIVELHLPATVSERDADILKVSYSYTSSSSAGSLQFVAPPETLTVWRANMDELPLPMELHMEEVRLLMARTMMWPVVEDELKSQNMLKAIQSMLEDVELGDPLLRIEMLELMELCKTEETCMEHCRAYAYAYSSESSHYRQRFTMRGRNMEMLRLFATPRMDMYLEQAKKFHDDPTTPLPSADDDLEEEIGAHPIHVASREEEIKRLSLDVEDPTTMDAEDPTIPLSSHSREASSRRNANFFNMFTRRPFFR</sequence>
<evidence type="ECO:0000259" key="10">
    <source>
        <dbReference type="PROSITE" id="PS50011"/>
    </source>
</evidence>
<feature type="region of interest" description="Disordered" evidence="9">
    <location>
        <begin position="781"/>
        <end position="803"/>
    </location>
</feature>
<dbReference type="Gene3D" id="1.10.510.10">
    <property type="entry name" value="Transferase(Phosphotransferase) domain 1"/>
    <property type="match status" value="1"/>
</dbReference>
<dbReference type="PROSITE" id="PS50234">
    <property type="entry name" value="VWFA"/>
    <property type="match status" value="1"/>
</dbReference>
<comment type="catalytic activity">
    <reaction evidence="8">
        <text>L-seryl-[protein] + ATP = O-phospho-L-seryl-[protein] + ADP + H(+)</text>
        <dbReference type="Rhea" id="RHEA:17989"/>
        <dbReference type="Rhea" id="RHEA-COMP:9863"/>
        <dbReference type="Rhea" id="RHEA-COMP:11604"/>
        <dbReference type="ChEBI" id="CHEBI:15378"/>
        <dbReference type="ChEBI" id="CHEBI:29999"/>
        <dbReference type="ChEBI" id="CHEBI:30616"/>
        <dbReference type="ChEBI" id="CHEBI:83421"/>
        <dbReference type="ChEBI" id="CHEBI:456216"/>
        <dbReference type="EC" id="2.7.11.1"/>
    </reaction>
</comment>
<dbReference type="SUPFAM" id="SSF53300">
    <property type="entry name" value="vWA-like"/>
    <property type="match status" value="1"/>
</dbReference>
<dbReference type="SUPFAM" id="SSF56112">
    <property type="entry name" value="Protein kinase-like (PK-like)"/>
    <property type="match status" value="1"/>
</dbReference>
<keyword evidence="2" id="KW-0723">Serine/threonine-protein kinase</keyword>
<feature type="domain" description="Protein kinase" evidence="10">
    <location>
        <begin position="23"/>
        <end position="297"/>
    </location>
</feature>
<dbReference type="PANTHER" id="PTHR45707">
    <property type="entry name" value="C2 CALCIUM/LIPID-BINDING PLANT PHOSPHORIBOSYLTRANSFERASE FAMILY PROTEIN"/>
    <property type="match status" value="1"/>
</dbReference>
<evidence type="ECO:0000256" key="2">
    <source>
        <dbReference type="ARBA" id="ARBA00022527"/>
    </source>
</evidence>
<evidence type="ECO:0000313" key="12">
    <source>
        <dbReference type="EMBL" id="SPT15592.1"/>
    </source>
</evidence>
<dbReference type="PROSITE" id="PS50011">
    <property type="entry name" value="PROTEIN_KINASE_DOM"/>
    <property type="match status" value="1"/>
</dbReference>
<evidence type="ECO:0000313" key="13">
    <source>
        <dbReference type="Proteomes" id="UP000280104"/>
    </source>
</evidence>
<protein>
    <recommendedName>
        <fullName evidence="1">non-specific serine/threonine protein kinase</fullName>
        <ecNumber evidence="1">2.7.11.1</ecNumber>
    </recommendedName>
</protein>
<keyword evidence="6" id="KW-0067">ATP-binding</keyword>
<feature type="domain" description="VWFA" evidence="11">
    <location>
        <begin position="340"/>
        <end position="512"/>
    </location>
</feature>
<evidence type="ECO:0000256" key="7">
    <source>
        <dbReference type="ARBA" id="ARBA00047899"/>
    </source>
</evidence>
<dbReference type="InterPro" id="IPR002035">
    <property type="entry name" value="VWF_A"/>
</dbReference>
<dbReference type="Proteomes" id="UP000280104">
    <property type="component" value="Chromosome II"/>
</dbReference>
<evidence type="ECO:0000256" key="9">
    <source>
        <dbReference type="SAM" id="MobiDB-lite"/>
    </source>
</evidence>
<keyword evidence="4" id="KW-0547">Nucleotide-binding</keyword>
<evidence type="ECO:0000256" key="5">
    <source>
        <dbReference type="ARBA" id="ARBA00022777"/>
    </source>
</evidence>
<evidence type="ECO:0000256" key="1">
    <source>
        <dbReference type="ARBA" id="ARBA00012513"/>
    </source>
</evidence>
<dbReference type="AlphaFoldDB" id="A0A7H4LAF4"/>
<dbReference type="InterPro" id="IPR036465">
    <property type="entry name" value="vWFA_dom_sf"/>
</dbReference>
<proteinExistence type="predicted"/>
<evidence type="ECO:0000256" key="3">
    <source>
        <dbReference type="ARBA" id="ARBA00022679"/>
    </source>
</evidence>
<dbReference type="InterPro" id="IPR011009">
    <property type="entry name" value="Kinase-like_dom_sf"/>
</dbReference>
<keyword evidence="5" id="KW-0418">Kinase</keyword>
<dbReference type="Pfam" id="PF00092">
    <property type="entry name" value="VWA"/>
    <property type="match status" value="1"/>
</dbReference>
<evidence type="ECO:0000256" key="8">
    <source>
        <dbReference type="ARBA" id="ARBA00048679"/>
    </source>
</evidence>
<keyword evidence="3" id="KW-0808">Transferase</keyword>
<name>A0A7H4LAF4_WHEAT</name>
<dbReference type="InterPro" id="IPR000719">
    <property type="entry name" value="Prot_kinase_dom"/>
</dbReference>
<dbReference type="InterPro" id="IPR008271">
    <property type="entry name" value="Ser/Thr_kinase_AS"/>
</dbReference>
<evidence type="ECO:0000256" key="4">
    <source>
        <dbReference type="ARBA" id="ARBA00022741"/>
    </source>
</evidence>
<dbReference type="SMART" id="SM00327">
    <property type="entry name" value="VWA"/>
    <property type="match status" value="1"/>
</dbReference>
<dbReference type="SMART" id="SM00220">
    <property type="entry name" value="S_TKc"/>
    <property type="match status" value="1"/>
</dbReference>
<evidence type="ECO:0000256" key="6">
    <source>
        <dbReference type="ARBA" id="ARBA00022840"/>
    </source>
</evidence>
<dbReference type="EC" id="2.7.11.1" evidence="1"/>
<gene>
    <name evidence="12" type="ORF">CAMPLR22A2D_LOCUS181</name>
</gene>
<dbReference type="Pfam" id="PF00069">
    <property type="entry name" value="Pkinase"/>
    <property type="match status" value="1"/>
</dbReference>
<dbReference type="GO" id="GO:0004674">
    <property type="term" value="F:protein serine/threonine kinase activity"/>
    <property type="evidence" value="ECO:0007669"/>
    <property type="project" value="UniProtKB-KW"/>
</dbReference>
<dbReference type="GO" id="GO:0005524">
    <property type="term" value="F:ATP binding"/>
    <property type="evidence" value="ECO:0007669"/>
    <property type="project" value="UniProtKB-KW"/>
</dbReference>